<dbReference type="PANTHER" id="PTHR23235">
    <property type="entry name" value="KRUEPPEL-LIKE TRANSCRIPTION FACTOR"/>
    <property type="match status" value="1"/>
</dbReference>
<dbReference type="InterPro" id="IPR036236">
    <property type="entry name" value="Znf_C2H2_sf"/>
</dbReference>
<name>A0A4Y9YT70_9AGAM</name>
<dbReference type="AlphaFoldDB" id="A0A4Y9YT70"/>
<feature type="domain" description="C2H2-type" evidence="6">
    <location>
        <begin position="337"/>
        <end position="361"/>
    </location>
</feature>
<reference evidence="7 8" key="1">
    <citation type="submission" date="2019-02" db="EMBL/GenBank/DDBJ databases">
        <title>Genome sequencing of the rare red list fungi Dentipellis fragilis.</title>
        <authorList>
            <person name="Buettner E."/>
            <person name="Kellner H."/>
        </authorList>
    </citation>
    <scope>NUCLEOTIDE SEQUENCE [LARGE SCALE GENOMIC DNA]</scope>
    <source>
        <strain evidence="7 8">DSM 105465</strain>
    </source>
</reference>
<dbReference type="SMART" id="SM00355">
    <property type="entry name" value="ZnF_C2H2"/>
    <property type="match status" value="2"/>
</dbReference>
<dbReference type="Proteomes" id="UP000298327">
    <property type="component" value="Unassembled WGS sequence"/>
</dbReference>
<dbReference type="FunFam" id="3.30.160.60:FF:002343">
    <property type="entry name" value="Zinc finger protein 33A"/>
    <property type="match status" value="1"/>
</dbReference>
<dbReference type="Gene3D" id="3.30.160.60">
    <property type="entry name" value="Classic Zinc Finger"/>
    <property type="match status" value="2"/>
</dbReference>
<dbReference type="GO" id="GO:0008270">
    <property type="term" value="F:zinc ion binding"/>
    <property type="evidence" value="ECO:0007669"/>
    <property type="project" value="UniProtKB-KW"/>
</dbReference>
<feature type="domain" description="C2H2-type" evidence="6">
    <location>
        <begin position="309"/>
        <end position="336"/>
    </location>
</feature>
<feature type="compositionally biased region" description="Basic and acidic residues" evidence="5">
    <location>
        <begin position="281"/>
        <end position="310"/>
    </location>
</feature>
<accession>A0A4Y9YT70</accession>
<evidence type="ECO:0000256" key="5">
    <source>
        <dbReference type="SAM" id="MobiDB-lite"/>
    </source>
</evidence>
<dbReference type="Pfam" id="PF00096">
    <property type="entry name" value="zf-C2H2"/>
    <property type="match status" value="2"/>
</dbReference>
<dbReference type="OrthoDB" id="6077919at2759"/>
<feature type="compositionally biased region" description="Basic residues" evidence="5">
    <location>
        <begin position="225"/>
        <end position="235"/>
    </location>
</feature>
<evidence type="ECO:0000256" key="2">
    <source>
        <dbReference type="ARBA" id="ARBA00022771"/>
    </source>
</evidence>
<evidence type="ECO:0000313" key="7">
    <source>
        <dbReference type="EMBL" id="TFY65756.1"/>
    </source>
</evidence>
<evidence type="ECO:0000256" key="3">
    <source>
        <dbReference type="ARBA" id="ARBA00022833"/>
    </source>
</evidence>
<organism evidence="7 8">
    <name type="scientific">Dentipellis fragilis</name>
    <dbReference type="NCBI Taxonomy" id="205917"/>
    <lineage>
        <taxon>Eukaryota</taxon>
        <taxon>Fungi</taxon>
        <taxon>Dikarya</taxon>
        <taxon>Basidiomycota</taxon>
        <taxon>Agaricomycotina</taxon>
        <taxon>Agaricomycetes</taxon>
        <taxon>Russulales</taxon>
        <taxon>Hericiaceae</taxon>
        <taxon>Dentipellis</taxon>
    </lineage>
</organism>
<evidence type="ECO:0000256" key="1">
    <source>
        <dbReference type="ARBA" id="ARBA00022723"/>
    </source>
</evidence>
<feature type="region of interest" description="Disordered" evidence="5">
    <location>
        <begin position="184"/>
        <end position="310"/>
    </location>
</feature>
<keyword evidence="1" id="KW-0479">Metal-binding</keyword>
<dbReference type="PANTHER" id="PTHR23235:SF120">
    <property type="entry name" value="KRUPPEL-LIKE FACTOR 15"/>
    <property type="match status" value="1"/>
</dbReference>
<sequence length="506" mass="55459">MLLLWPLDSPMWSAHGTRDSGVVPPTFPSRFPAPDQTFIFPSNDADNALHPRSLIFGPGLATPSLSYGLNPPKLRTAGLADAAWHANVATEPFSCTAPVFDTSPVLDERTPCQFPESASRLFQPTPLYPAELPLPQSVEAEVAVPELSNFSYSHTTSLPYSVPQQHQLSLFLGPMQREYPTDSIALVPPYSSPPESYADSDSSGSEWDGLAERSQAVLTEPAPIRHIRPARRHAPSWHTTRPTRSDALCGSISCDSAGARRPTSPRRTADLLNGSFNSQEEPERRDSDMDTDTQQDRARADSRRSQKMHECSLCHKRFPRPSGLATHMNTHSGAKPFKCPVSDCAKSFAVRSNAKRHLRTHGIRAAPDVAFGYLSALSGSDLAMSAVVPMLNTSRDVSATRQRWMPQSLLVKTNCDWLRRYGDGTRCGEPELMPPGKVVVPLPPVVPSVLSEGYDTCGRIEERNSFAEAACCPYHPNEWQALPGPSPVPLKMHASVVLEAESTFFL</sequence>
<dbReference type="GO" id="GO:0000981">
    <property type="term" value="F:DNA-binding transcription factor activity, RNA polymerase II-specific"/>
    <property type="evidence" value="ECO:0007669"/>
    <property type="project" value="TreeGrafter"/>
</dbReference>
<gene>
    <name evidence="7" type="ORF">EVG20_g5333</name>
</gene>
<comment type="caution">
    <text evidence="7">The sequence shown here is derived from an EMBL/GenBank/DDBJ whole genome shotgun (WGS) entry which is preliminary data.</text>
</comment>
<dbReference type="STRING" id="205917.A0A4Y9YT70"/>
<dbReference type="InterPro" id="IPR013087">
    <property type="entry name" value="Znf_C2H2_type"/>
</dbReference>
<dbReference type="PROSITE" id="PS50157">
    <property type="entry name" value="ZINC_FINGER_C2H2_2"/>
    <property type="match status" value="2"/>
</dbReference>
<keyword evidence="8" id="KW-1185">Reference proteome</keyword>
<evidence type="ECO:0000259" key="6">
    <source>
        <dbReference type="PROSITE" id="PS50157"/>
    </source>
</evidence>
<dbReference type="GO" id="GO:0000978">
    <property type="term" value="F:RNA polymerase II cis-regulatory region sequence-specific DNA binding"/>
    <property type="evidence" value="ECO:0007669"/>
    <property type="project" value="TreeGrafter"/>
</dbReference>
<dbReference type="EMBL" id="SEOQ01000311">
    <property type="protein sequence ID" value="TFY65756.1"/>
    <property type="molecule type" value="Genomic_DNA"/>
</dbReference>
<evidence type="ECO:0000256" key="4">
    <source>
        <dbReference type="PROSITE-ProRule" id="PRU00042"/>
    </source>
</evidence>
<keyword evidence="3" id="KW-0862">Zinc</keyword>
<protein>
    <recommendedName>
        <fullName evidence="6">C2H2-type domain-containing protein</fullName>
    </recommendedName>
</protein>
<dbReference type="SUPFAM" id="SSF57667">
    <property type="entry name" value="beta-beta-alpha zinc fingers"/>
    <property type="match status" value="1"/>
</dbReference>
<proteinExistence type="predicted"/>
<dbReference type="PROSITE" id="PS00028">
    <property type="entry name" value="ZINC_FINGER_C2H2_1"/>
    <property type="match status" value="2"/>
</dbReference>
<evidence type="ECO:0000313" key="8">
    <source>
        <dbReference type="Proteomes" id="UP000298327"/>
    </source>
</evidence>
<keyword evidence="2 4" id="KW-0863">Zinc-finger</keyword>